<dbReference type="EMBL" id="NBYY01000015">
    <property type="protein sequence ID" value="PCS22770.1"/>
    <property type="molecule type" value="Genomic_DNA"/>
</dbReference>
<dbReference type="InterPro" id="IPR025668">
    <property type="entry name" value="Tnp_DDE_dom"/>
</dbReference>
<protein>
    <submittedName>
        <fullName evidence="2">Mobile element protein</fullName>
    </submittedName>
</protein>
<reference evidence="3" key="1">
    <citation type="submission" date="2017-04" db="EMBL/GenBank/DDBJ databases">
        <title>Genome evolution of the luminous symbionts of deep sea anglerfish.</title>
        <authorList>
            <person name="Hendry T.A."/>
        </authorList>
    </citation>
    <scope>NUCLEOTIDE SEQUENCE [LARGE SCALE GENOMIC DNA]</scope>
</reference>
<dbReference type="Pfam" id="PF13612">
    <property type="entry name" value="DDE_Tnp_1_3"/>
    <property type="match status" value="1"/>
</dbReference>
<name>A0A2A5T3S1_9GAMM</name>
<dbReference type="Proteomes" id="UP000219020">
    <property type="component" value="Unassembled WGS sequence"/>
</dbReference>
<comment type="caution">
    <text evidence="2">The sequence shown here is derived from an EMBL/GenBank/DDBJ whole genome shotgun (WGS) entry which is preliminary data.</text>
</comment>
<evidence type="ECO:0000259" key="1">
    <source>
        <dbReference type="Pfam" id="PF13612"/>
    </source>
</evidence>
<organism evidence="2 3">
    <name type="scientific">Candidatus Enterovibrio escicola</name>
    <dbReference type="NCBI Taxonomy" id="1927127"/>
    <lineage>
        <taxon>Bacteria</taxon>
        <taxon>Pseudomonadati</taxon>
        <taxon>Pseudomonadota</taxon>
        <taxon>Gammaproteobacteria</taxon>
        <taxon>Vibrionales</taxon>
        <taxon>Vibrionaceae</taxon>
        <taxon>Enterovibrio</taxon>
    </lineage>
</organism>
<proteinExistence type="predicted"/>
<gene>
    <name evidence="2" type="ORF">BTN49_1734</name>
</gene>
<keyword evidence="3" id="KW-1185">Reference proteome</keyword>
<dbReference type="AlphaFoldDB" id="A0A2A5T3S1"/>
<evidence type="ECO:0000313" key="3">
    <source>
        <dbReference type="Proteomes" id="UP000219020"/>
    </source>
</evidence>
<evidence type="ECO:0000313" key="2">
    <source>
        <dbReference type="EMBL" id="PCS22770.1"/>
    </source>
</evidence>
<sequence>MMTIVIAFHQSGCRDFKTYYIHFVCRYLTNKFPELVSYTRMFKLMQYVLVPLCSYLIHRQERSTEIAFIDSSKPQVCYNLRILRYQVFKGTVKQGKGTMGWFYGFKLHLIINNKGGIISVKVTTVNVEDRKPVLERADELWGVYTEIKVISLIHWSGNL</sequence>
<feature type="domain" description="Transposase DDE" evidence="1">
    <location>
        <begin position="62"/>
        <end position="142"/>
    </location>
</feature>
<accession>A0A2A5T3S1</accession>